<reference evidence="1" key="2">
    <citation type="journal article" date="2015" name="Fish Shellfish Immunol.">
        <title>Early steps in the European eel (Anguilla anguilla)-Vibrio vulnificus interaction in the gills: Role of the RtxA13 toxin.</title>
        <authorList>
            <person name="Callol A."/>
            <person name="Pajuelo D."/>
            <person name="Ebbesson L."/>
            <person name="Teles M."/>
            <person name="MacKenzie S."/>
            <person name="Amaro C."/>
        </authorList>
    </citation>
    <scope>NUCLEOTIDE SEQUENCE</scope>
</reference>
<proteinExistence type="predicted"/>
<protein>
    <submittedName>
        <fullName evidence="1">Uncharacterized protein</fullName>
    </submittedName>
</protein>
<evidence type="ECO:0000313" key="1">
    <source>
        <dbReference type="EMBL" id="JAH32530.1"/>
    </source>
</evidence>
<dbReference type="EMBL" id="GBXM01076047">
    <property type="protein sequence ID" value="JAH32530.1"/>
    <property type="molecule type" value="Transcribed_RNA"/>
</dbReference>
<accession>A0A0E9RVK6</accession>
<organism evidence="1">
    <name type="scientific">Anguilla anguilla</name>
    <name type="common">European freshwater eel</name>
    <name type="synonym">Muraena anguilla</name>
    <dbReference type="NCBI Taxonomy" id="7936"/>
    <lineage>
        <taxon>Eukaryota</taxon>
        <taxon>Metazoa</taxon>
        <taxon>Chordata</taxon>
        <taxon>Craniata</taxon>
        <taxon>Vertebrata</taxon>
        <taxon>Euteleostomi</taxon>
        <taxon>Actinopterygii</taxon>
        <taxon>Neopterygii</taxon>
        <taxon>Teleostei</taxon>
        <taxon>Anguilliformes</taxon>
        <taxon>Anguillidae</taxon>
        <taxon>Anguilla</taxon>
    </lineage>
</organism>
<reference evidence="1" key="1">
    <citation type="submission" date="2014-11" db="EMBL/GenBank/DDBJ databases">
        <authorList>
            <person name="Amaro Gonzalez C."/>
        </authorList>
    </citation>
    <scope>NUCLEOTIDE SEQUENCE</scope>
</reference>
<sequence>MGLQLLLGFQKLREKKKEKLRDGYMLVRVKRFRPWCLCRR</sequence>
<name>A0A0E9RVK6_ANGAN</name>
<dbReference type="AlphaFoldDB" id="A0A0E9RVK6"/>